<keyword evidence="1 7" id="KW-1003">Cell membrane</keyword>
<dbReference type="NCBIfam" id="TIGR00247">
    <property type="entry name" value="endolytic transglycosylase MltG"/>
    <property type="match status" value="1"/>
</dbReference>
<comment type="caution">
    <text evidence="8">The sequence shown here is derived from an EMBL/GenBank/DDBJ whole genome shotgun (WGS) entry which is preliminary data.</text>
</comment>
<evidence type="ECO:0000256" key="7">
    <source>
        <dbReference type="HAMAP-Rule" id="MF_02065"/>
    </source>
</evidence>
<dbReference type="GO" id="GO:0008932">
    <property type="term" value="F:lytic endotransglycosylase activity"/>
    <property type="evidence" value="ECO:0007669"/>
    <property type="project" value="UniProtKB-UniRule"/>
</dbReference>
<dbReference type="Gene3D" id="3.30.160.60">
    <property type="entry name" value="Classic Zinc Finger"/>
    <property type="match status" value="1"/>
</dbReference>
<keyword evidence="4 7" id="KW-0472">Membrane</keyword>
<proteinExistence type="inferred from homology"/>
<evidence type="ECO:0000313" key="9">
    <source>
        <dbReference type="Proteomes" id="UP000215459"/>
    </source>
</evidence>
<keyword evidence="5 7" id="KW-0456">Lyase</keyword>
<dbReference type="EMBL" id="NOWF01000002">
    <property type="protein sequence ID" value="OYD08840.1"/>
    <property type="molecule type" value="Genomic_DNA"/>
</dbReference>
<keyword evidence="6 7" id="KW-0961">Cell wall biogenesis/degradation</keyword>
<dbReference type="AlphaFoldDB" id="A0A235B955"/>
<accession>A0A235B955</accession>
<keyword evidence="3 7" id="KW-1133">Transmembrane helix</keyword>
<evidence type="ECO:0000256" key="2">
    <source>
        <dbReference type="ARBA" id="ARBA00022692"/>
    </source>
</evidence>
<dbReference type="Proteomes" id="UP000215459">
    <property type="component" value="Unassembled WGS sequence"/>
</dbReference>
<comment type="function">
    <text evidence="7">Functions as a peptidoglycan terminase that cleaves nascent peptidoglycan strands endolytically to terminate their elongation.</text>
</comment>
<dbReference type="HAMAP" id="MF_02065">
    <property type="entry name" value="MltG"/>
    <property type="match status" value="1"/>
</dbReference>
<dbReference type="CDD" id="cd08010">
    <property type="entry name" value="MltG_like"/>
    <property type="match status" value="1"/>
</dbReference>
<name>A0A235B955_9BACL</name>
<evidence type="ECO:0000313" key="8">
    <source>
        <dbReference type="EMBL" id="OYD08840.1"/>
    </source>
</evidence>
<evidence type="ECO:0000256" key="4">
    <source>
        <dbReference type="ARBA" id="ARBA00023136"/>
    </source>
</evidence>
<dbReference type="Gene3D" id="3.30.1490.480">
    <property type="entry name" value="Endolytic murein transglycosylase"/>
    <property type="match status" value="1"/>
</dbReference>
<reference evidence="8 9" key="1">
    <citation type="submission" date="2017-07" db="EMBL/GenBank/DDBJ databases">
        <title>The genome sequence of Paludifilum halophilum highlights mechanisms for microbial adaptation to high salt environemnts.</title>
        <authorList>
            <person name="Belbahri L."/>
        </authorList>
    </citation>
    <scope>NUCLEOTIDE SEQUENCE [LARGE SCALE GENOMIC DNA]</scope>
    <source>
        <strain evidence="8 9">DSM 102817</strain>
    </source>
</reference>
<dbReference type="GO" id="GO:0009252">
    <property type="term" value="P:peptidoglycan biosynthetic process"/>
    <property type="evidence" value="ECO:0007669"/>
    <property type="project" value="UniProtKB-UniRule"/>
</dbReference>
<dbReference type="PANTHER" id="PTHR30518">
    <property type="entry name" value="ENDOLYTIC MUREIN TRANSGLYCOSYLASE"/>
    <property type="match status" value="1"/>
</dbReference>
<dbReference type="PANTHER" id="PTHR30518:SF2">
    <property type="entry name" value="ENDOLYTIC MUREIN TRANSGLYCOSYLASE"/>
    <property type="match status" value="1"/>
</dbReference>
<evidence type="ECO:0000256" key="3">
    <source>
        <dbReference type="ARBA" id="ARBA00022989"/>
    </source>
</evidence>
<dbReference type="EC" id="4.2.2.29" evidence="7"/>
<evidence type="ECO:0000256" key="5">
    <source>
        <dbReference type="ARBA" id="ARBA00023239"/>
    </source>
</evidence>
<dbReference type="Pfam" id="PF02618">
    <property type="entry name" value="YceG"/>
    <property type="match status" value="1"/>
</dbReference>
<feature type="site" description="Important for catalytic activity" evidence="7">
    <location>
        <position position="224"/>
    </location>
</feature>
<protein>
    <recommendedName>
        <fullName evidence="7">Endolytic murein transglycosylase</fullName>
        <ecNumber evidence="7">4.2.2.29</ecNumber>
    </recommendedName>
    <alternativeName>
        <fullName evidence="7">Peptidoglycan lytic transglycosylase</fullName>
    </alternativeName>
    <alternativeName>
        <fullName evidence="7">Peptidoglycan polymerization terminase</fullName>
    </alternativeName>
</protein>
<gene>
    <name evidence="7" type="primary">mltG</name>
    <name evidence="8" type="ORF">CHM34_03365</name>
</gene>
<dbReference type="GO" id="GO:0071555">
    <property type="term" value="P:cell wall organization"/>
    <property type="evidence" value="ECO:0007669"/>
    <property type="project" value="UniProtKB-KW"/>
</dbReference>
<dbReference type="GO" id="GO:0005886">
    <property type="term" value="C:plasma membrane"/>
    <property type="evidence" value="ECO:0007669"/>
    <property type="project" value="UniProtKB-UniRule"/>
</dbReference>
<organism evidence="8 9">
    <name type="scientific">Paludifilum halophilum</name>
    <dbReference type="NCBI Taxonomy" id="1642702"/>
    <lineage>
        <taxon>Bacteria</taxon>
        <taxon>Bacillati</taxon>
        <taxon>Bacillota</taxon>
        <taxon>Bacilli</taxon>
        <taxon>Bacillales</taxon>
        <taxon>Thermoactinomycetaceae</taxon>
        <taxon>Paludifilum</taxon>
    </lineage>
</organism>
<comment type="catalytic activity">
    <reaction evidence="7">
        <text>a peptidoglycan chain = a peptidoglycan chain with N-acetyl-1,6-anhydromuramyl-[peptide] at the reducing end + a peptidoglycan chain with N-acetylglucosamine at the non-reducing end.</text>
        <dbReference type="EC" id="4.2.2.29"/>
    </reaction>
</comment>
<evidence type="ECO:0000256" key="6">
    <source>
        <dbReference type="ARBA" id="ARBA00023316"/>
    </source>
</evidence>
<dbReference type="OrthoDB" id="9814591at2"/>
<dbReference type="InterPro" id="IPR003770">
    <property type="entry name" value="MLTG-like"/>
</dbReference>
<dbReference type="RefSeq" id="WP_094263188.1">
    <property type="nucleotide sequence ID" value="NZ_NOWF01000002.1"/>
</dbReference>
<keyword evidence="2 7" id="KW-0812">Transmembrane</keyword>
<comment type="similarity">
    <text evidence="7">Belongs to the transglycosylase MltG family.</text>
</comment>
<keyword evidence="9" id="KW-1185">Reference proteome</keyword>
<evidence type="ECO:0000256" key="1">
    <source>
        <dbReference type="ARBA" id="ARBA00022475"/>
    </source>
</evidence>
<sequence>MKWLFRLLLILLLFSGFSVGGYWYMNHMLTAPTSDEPVELEVASGSSILEVGRLLEQKDLIHNQFLFATYGFLHGKAKGLKAGVYVIPRDSSAKDILDILSEGKENVMRLTVPEGFTVKRIADRLEKKGVDRKEFLRAVNRQTYSQYPFAKKIPVDSKRRYRLEGYLYPTTYNVPKGTRPEVLVDKMLGQFQKRLQKNDVKEKLKERNLTVNEWVTIASIVEREGLVRDELPRIAGVIDNRLEIGKKLQVDATVLYALGEQKERVYFKDLKVKSPYNTYRIQGLPPGPIANPGKDALQAVLEPEEHDYLFYVTRKDGSGRHYFARTEAQHKRNIARSEREAAQSDD</sequence>